<keyword evidence="2" id="KW-0378">Hydrolase</keyword>
<dbReference type="RefSeq" id="XP_033666160.1">
    <property type="nucleotide sequence ID" value="XM_033807326.1"/>
</dbReference>
<accession>A0A6A6CDW6</accession>
<proteinExistence type="inferred from homology"/>
<evidence type="ECO:0000256" key="4">
    <source>
        <dbReference type="SAM" id="MobiDB-lite"/>
    </source>
</evidence>
<dbReference type="FunFam" id="3.60.110.10:FF:000011">
    <property type="entry name" value="Cyanide hydratase"/>
    <property type="match status" value="1"/>
</dbReference>
<dbReference type="Proteomes" id="UP000799537">
    <property type="component" value="Unassembled WGS sequence"/>
</dbReference>
<dbReference type="EMBL" id="ML993601">
    <property type="protein sequence ID" value="KAF2165271.1"/>
    <property type="molecule type" value="Genomic_DNA"/>
</dbReference>
<dbReference type="SUPFAM" id="SSF56317">
    <property type="entry name" value="Carbon-nitrogen hydrolase"/>
    <property type="match status" value="1"/>
</dbReference>
<comment type="similarity">
    <text evidence="1">Belongs to the carbon-nitrogen hydrolase superfamily. Nitrilase family.</text>
</comment>
<dbReference type="AlphaFoldDB" id="A0A6A6CDW6"/>
<dbReference type="InterPro" id="IPR044149">
    <property type="entry name" value="Nitrilases_CHs"/>
</dbReference>
<reference evidence="6" key="1">
    <citation type="journal article" date="2020" name="Stud. Mycol.">
        <title>101 Dothideomycetes genomes: a test case for predicting lifestyles and emergence of pathogens.</title>
        <authorList>
            <person name="Haridas S."/>
            <person name="Albert R."/>
            <person name="Binder M."/>
            <person name="Bloem J."/>
            <person name="Labutti K."/>
            <person name="Salamov A."/>
            <person name="Andreopoulos B."/>
            <person name="Baker S."/>
            <person name="Barry K."/>
            <person name="Bills G."/>
            <person name="Bluhm B."/>
            <person name="Cannon C."/>
            <person name="Castanera R."/>
            <person name="Culley D."/>
            <person name="Daum C."/>
            <person name="Ezra D."/>
            <person name="Gonzalez J."/>
            <person name="Henrissat B."/>
            <person name="Kuo A."/>
            <person name="Liang C."/>
            <person name="Lipzen A."/>
            <person name="Lutzoni F."/>
            <person name="Magnuson J."/>
            <person name="Mondo S."/>
            <person name="Nolan M."/>
            <person name="Ohm R."/>
            <person name="Pangilinan J."/>
            <person name="Park H.-J."/>
            <person name="Ramirez L."/>
            <person name="Alfaro M."/>
            <person name="Sun H."/>
            <person name="Tritt A."/>
            <person name="Yoshinaga Y."/>
            <person name="Zwiers L.-H."/>
            <person name="Turgeon B."/>
            <person name="Goodwin S."/>
            <person name="Spatafora J."/>
            <person name="Crous P."/>
            <person name="Grigoriev I."/>
        </authorList>
    </citation>
    <scope>NUCLEOTIDE SEQUENCE</scope>
    <source>
        <strain evidence="6">ATCC 36951</strain>
    </source>
</reference>
<feature type="active site" description="Proton acceptor" evidence="3">
    <location>
        <position position="48"/>
    </location>
</feature>
<gene>
    <name evidence="6" type="ORF">M409DRAFT_24653</name>
</gene>
<dbReference type="PROSITE" id="PS00920">
    <property type="entry name" value="NITRIL_CHT_1"/>
    <property type="match status" value="1"/>
</dbReference>
<dbReference type="CDD" id="cd07564">
    <property type="entry name" value="nitrilases_CHs"/>
    <property type="match status" value="1"/>
</dbReference>
<feature type="region of interest" description="Disordered" evidence="4">
    <location>
        <begin position="333"/>
        <end position="367"/>
    </location>
</feature>
<evidence type="ECO:0000313" key="7">
    <source>
        <dbReference type="Proteomes" id="UP000799537"/>
    </source>
</evidence>
<evidence type="ECO:0000256" key="3">
    <source>
        <dbReference type="PROSITE-ProRule" id="PRU10139"/>
    </source>
</evidence>
<dbReference type="GeneID" id="54560598"/>
<feature type="domain" description="CN hydrolase" evidence="5">
    <location>
        <begin position="8"/>
        <end position="287"/>
    </location>
</feature>
<dbReference type="InterPro" id="IPR036526">
    <property type="entry name" value="C-N_Hydrolase_sf"/>
</dbReference>
<dbReference type="PROSITE" id="PS50263">
    <property type="entry name" value="CN_HYDROLASE"/>
    <property type="match status" value="1"/>
</dbReference>
<name>A0A6A6CDW6_ZASCE</name>
<organism evidence="6 7">
    <name type="scientific">Zasmidium cellare ATCC 36951</name>
    <dbReference type="NCBI Taxonomy" id="1080233"/>
    <lineage>
        <taxon>Eukaryota</taxon>
        <taxon>Fungi</taxon>
        <taxon>Dikarya</taxon>
        <taxon>Ascomycota</taxon>
        <taxon>Pezizomycotina</taxon>
        <taxon>Dothideomycetes</taxon>
        <taxon>Dothideomycetidae</taxon>
        <taxon>Mycosphaerellales</taxon>
        <taxon>Mycosphaerellaceae</taxon>
        <taxon>Zasmidium</taxon>
    </lineage>
</organism>
<dbReference type="PANTHER" id="PTHR46044">
    <property type="entry name" value="NITRILASE"/>
    <property type="match status" value="1"/>
</dbReference>
<dbReference type="InterPro" id="IPR000132">
    <property type="entry name" value="Nitrilase/CN_hydratase_CS"/>
</dbReference>
<evidence type="ECO:0000256" key="1">
    <source>
        <dbReference type="ARBA" id="ARBA00008129"/>
    </source>
</evidence>
<dbReference type="InterPro" id="IPR003010">
    <property type="entry name" value="C-N_Hydrolase"/>
</dbReference>
<dbReference type="PROSITE" id="PS00921">
    <property type="entry name" value="NITRIL_CHT_2"/>
    <property type="match status" value="1"/>
</dbReference>
<dbReference type="GO" id="GO:0000257">
    <property type="term" value="F:nitrilase activity"/>
    <property type="evidence" value="ECO:0007669"/>
    <property type="project" value="UniProtKB-ARBA"/>
</dbReference>
<dbReference type="PANTHER" id="PTHR46044:SF4">
    <property type="entry name" value="CYANIDE HYDRATASE"/>
    <property type="match status" value="1"/>
</dbReference>
<evidence type="ECO:0000259" key="5">
    <source>
        <dbReference type="PROSITE" id="PS50263"/>
    </source>
</evidence>
<evidence type="ECO:0000256" key="2">
    <source>
        <dbReference type="ARBA" id="ARBA00022801"/>
    </source>
</evidence>
<keyword evidence="7" id="KW-1185">Reference proteome</keyword>
<evidence type="ECO:0000313" key="6">
    <source>
        <dbReference type="EMBL" id="KAF2165271.1"/>
    </source>
</evidence>
<dbReference type="OrthoDB" id="10250282at2759"/>
<dbReference type="GO" id="GO:0016836">
    <property type="term" value="F:hydro-lyase activity"/>
    <property type="evidence" value="ECO:0007669"/>
    <property type="project" value="UniProtKB-ARBA"/>
</dbReference>
<dbReference type="Pfam" id="PF00795">
    <property type="entry name" value="CN_hydrolase"/>
    <property type="match status" value="1"/>
</dbReference>
<dbReference type="Gene3D" id="3.60.110.10">
    <property type="entry name" value="Carbon-nitrogen hydrolase"/>
    <property type="match status" value="1"/>
</dbReference>
<feature type="compositionally biased region" description="Basic and acidic residues" evidence="4">
    <location>
        <begin position="335"/>
        <end position="364"/>
    </location>
</feature>
<sequence length="388" mass="43709">MPAPVQKYKAAAVQAEPGWFDLELCVQKTVHYINEAGKAGCKLVAFPEVWIPGYPYWLWKVNYLESLPMIKAYRENSLEVDSEEMKRIRRAARDNRIYVSMGFSEIDYATCFLAQVLIGPNGEVLNHRRKIKPSHVEKLIYGDGSGDTFMSVTQTDIGRLGQLNCWENMNPFMKCLNVSCGEQVHIAAWPIAAGECTRQSPDTATNTGEQWADLITPAYAIETNAWVLAPFQRISVEGIKKCTPPGTEPEKDPSHYNHRTRIFKPDGSCVASADKDFVGLLMADIDLNECHIPKAVHDYGGMSYMRPDLIRLLVDTRRKEFITEADGPAGIHSYSTRERLHLNDPLDEKPLSKEERGKKIELAPKYESNVKPASSKLEMMRNGAPMVK</sequence>
<protein>
    <recommendedName>
        <fullName evidence="5">CN hydrolase domain-containing protein</fullName>
    </recommendedName>
</protein>